<dbReference type="Pfam" id="PF25973">
    <property type="entry name" value="BSH_CzcB"/>
    <property type="match status" value="1"/>
</dbReference>
<dbReference type="EMBL" id="CP127221">
    <property type="protein sequence ID" value="WIW95176.1"/>
    <property type="molecule type" value="Genomic_DNA"/>
</dbReference>
<dbReference type="GO" id="GO:0060003">
    <property type="term" value="P:copper ion export"/>
    <property type="evidence" value="ECO:0007669"/>
    <property type="project" value="TreeGrafter"/>
</dbReference>
<gene>
    <name evidence="7" type="ORF">QQX03_09450</name>
</gene>
<dbReference type="Pfam" id="PF25975">
    <property type="entry name" value="CzcB_C"/>
    <property type="match status" value="1"/>
</dbReference>
<dbReference type="PANTHER" id="PTHR30097:SF15">
    <property type="entry name" value="CATION EFFLUX SYSTEM PROTEIN CUSB"/>
    <property type="match status" value="1"/>
</dbReference>
<organism evidence="7 8">
    <name type="scientific">Altererythrobacter rubellus</name>
    <dbReference type="NCBI Taxonomy" id="2173831"/>
    <lineage>
        <taxon>Bacteria</taxon>
        <taxon>Pseudomonadati</taxon>
        <taxon>Pseudomonadota</taxon>
        <taxon>Alphaproteobacteria</taxon>
        <taxon>Sphingomonadales</taxon>
        <taxon>Erythrobacteraceae</taxon>
        <taxon>Altererythrobacter</taxon>
    </lineage>
</organism>
<evidence type="ECO:0000256" key="1">
    <source>
        <dbReference type="ARBA" id="ARBA00009477"/>
    </source>
</evidence>
<dbReference type="GO" id="GO:0022857">
    <property type="term" value="F:transmembrane transporter activity"/>
    <property type="evidence" value="ECO:0007669"/>
    <property type="project" value="InterPro"/>
</dbReference>
<dbReference type="InterPro" id="IPR058649">
    <property type="entry name" value="CzcB_C"/>
</dbReference>
<dbReference type="NCBIfam" id="TIGR01730">
    <property type="entry name" value="RND_mfp"/>
    <property type="match status" value="1"/>
</dbReference>
<dbReference type="InterPro" id="IPR058647">
    <property type="entry name" value="BSH_CzcB-like"/>
</dbReference>
<dbReference type="KEGG" id="arue:QQX03_09450"/>
<dbReference type="AlphaFoldDB" id="A0A9Y2B700"/>
<evidence type="ECO:0000256" key="3">
    <source>
        <dbReference type="SAM" id="Coils"/>
    </source>
</evidence>
<dbReference type="Pfam" id="PF25893">
    <property type="entry name" value="HH_CzcB"/>
    <property type="match status" value="1"/>
</dbReference>
<evidence type="ECO:0000259" key="5">
    <source>
        <dbReference type="Pfam" id="PF25973"/>
    </source>
</evidence>
<evidence type="ECO:0000256" key="2">
    <source>
        <dbReference type="ARBA" id="ARBA00022448"/>
    </source>
</evidence>
<dbReference type="Gene3D" id="2.40.30.170">
    <property type="match status" value="1"/>
</dbReference>
<evidence type="ECO:0000259" key="4">
    <source>
        <dbReference type="Pfam" id="PF25893"/>
    </source>
</evidence>
<feature type="domain" description="CzcB-like barrel-sandwich hybrid" evidence="5">
    <location>
        <begin position="88"/>
        <end position="224"/>
    </location>
</feature>
<dbReference type="GO" id="GO:0016020">
    <property type="term" value="C:membrane"/>
    <property type="evidence" value="ECO:0007669"/>
    <property type="project" value="InterPro"/>
</dbReference>
<dbReference type="GO" id="GO:0015679">
    <property type="term" value="P:plasma membrane copper ion transport"/>
    <property type="evidence" value="ECO:0007669"/>
    <property type="project" value="TreeGrafter"/>
</dbReference>
<dbReference type="InterPro" id="IPR058648">
    <property type="entry name" value="HH_CzcB-like"/>
</dbReference>
<feature type="domain" description="CzcB-like alpha-helical hairpin" evidence="4">
    <location>
        <begin position="126"/>
        <end position="179"/>
    </location>
</feature>
<feature type="coiled-coil region" evidence="3">
    <location>
        <begin position="122"/>
        <end position="180"/>
    </location>
</feature>
<dbReference type="PANTHER" id="PTHR30097">
    <property type="entry name" value="CATION EFFLUX SYSTEM PROTEIN CUSB"/>
    <property type="match status" value="1"/>
</dbReference>
<comment type="similarity">
    <text evidence="1">Belongs to the membrane fusion protein (MFP) (TC 8.A.1) family.</text>
</comment>
<dbReference type="RefSeq" id="WP_285975492.1">
    <property type="nucleotide sequence ID" value="NZ_CP127221.1"/>
</dbReference>
<reference evidence="7 8" key="1">
    <citation type="submission" date="2023-06" db="EMBL/GenBank/DDBJ databases">
        <title>Altererythrobacter rubellus NBRC 112769 genome.</title>
        <authorList>
            <person name="Zhang K."/>
        </authorList>
    </citation>
    <scope>NUCLEOTIDE SEQUENCE [LARGE SCALE GENOMIC DNA]</scope>
    <source>
        <strain evidence="7 8">NBRC 112769</strain>
    </source>
</reference>
<dbReference type="FunFam" id="2.40.420.20:FF:000006">
    <property type="entry name" value="RND family efflux transporter MFP subunit"/>
    <property type="match status" value="1"/>
</dbReference>
<keyword evidence="2" id="KW-0813">Transport</keyword>
<keyword evidence="8" id="KW-1185">Reference proteome</keyword>
<keyword evidence="3" id="KW-0175">Coiled coil</keyword>
<sequence>MTRQRLLTILSVLLIAAAIIWFSLPSSFADEEHGHAEEFAEHDDEERLLITDEQMAASGIELHTVTLGGNAQIIVPGTVKANPSGAARLDARADGTIVRITKTLGDTVARGETVAVIESAQAAQYSSDIAAAQARLIEAQANFEREQRLFNANVTARQDLEAAQTQLSVARADLQRARNTATAAGVSGGGSIAITSPIVGRITDAPAVLGAFVTAGTELMEVVDPARVQIEAAIPLGDVSRVSSGDGVTIVIGSQDIGGRIRSMTPALDPSSRAATAIIIPDRLVAALQADAFVEVRIESTSDSDPNVISVPEVAVQTVEGRSVVFVREGDAFEPVEVQTGARSAGMITIISGLEAGAVIASENAFLLKAELGKSEAEHGH</sequence>
<feature type="domain" description="CzcB-like C-terminal circularly permuted SH3-like" evidence="6">
    <location>
        <begin position="309"/>
        <end position="369"/>
    </location>
</feature>
<evidence type="ECO:0000313" key="8">
    <source>
        <dbReference type="Proteomes" id="UP001231445"/>
    </source>
</evidence>
<dbReference type="SUPFAM" id="SSF111369">
    <property type="entry name" value="HlyD-like secretion proteins"/>
    <property type="match status" value="1"/>
</dbReference>
<dbReference type="GO" id="GO:0046914">
    <property type="term" value="F:transition metal ion binding"/>
    <property type="evidence" value="ECO:0007669"/>
    <property type="project" value="TreeGrafter"/>
</dbReference>
<dbReference type="Gene3D" id="1.10.287.470">
    <property type="entry name" value="Helix hairpin bin"/>
    <property type="match status" value="1"/>
</dbReference>
<protein>
    <submittedName>
        <fullName evidence="7">Efflux RND transporter periplasmic adaptor subunit</fullName>
    </submittedName>
</protein>
<name>A0A9Y2B700_9SPHN</name>
<dbReference type="Gene3D" id="2.40.50.100">
    <property type="match status" value="1"/>
</dbReference>
<dbReference type="Proteomes" id="UP001231445">
    <property type="component" value="Chromosome"/>
</dbReference>
<proteinExistence type="inferred from homology"/>
<dbReference type="InterPro" id="IPR051909">
    <property type="entry name" value="MFP_Cation_Efflux"/>
</dbReference>
<dbReference type="InterPro" id="IPR006143">
    <property type="entry name" value="RND_pump_MFP"/>
</dbReference>
<dbReference type="GO" id="GO:0030288">
    <property type="term" value="C:outer membrane-bounded periplasmic space"/>
    <property type="evidence" value="ECO:0007669"/>
    <property type="project" value="TreeGrafter"/>
</dbReference>
<accession>A0A9Y2B700</accession>
<evidence type="ECO:0000313" key="7">
    <source>
        <dbReference type="EMBL" id="WIW95176.1"/>
    </source>
</evidence>
<evidence type="ECO:0000259" key="6">
    <source>
        <dbReference type="Pfam" id="PF25975"/>
    </source>
</evidence>
<dbReference type="Gene3D" id="2.40.420.20">
    <property type="match status" value="1"/>
</dbReference>